<dbReference type="InterPro" id="IPR018490">
    <property type="entry name" value="cNMP-bd_dom_sf"/>
</dbReference>
<organism evidence="3 4">
    <name type="scientific">Pseudomonas atacamensis</name>
    <dbReference type="NCBI Taxonomy" id="2565368"/>
    <lineage>
        <taxon>Bacteria</taxon>
        <taxon>Pseudomonadati</taxon>
        <taxon>Pseudomonadota</taxon>
        <taxon>Gammaproteobacteria</taxon>
        <taxon>Pseudomonadales</taxon>
        <taxon>Pseudomonadaceae</taxon>
        <taxon>Pseudomonas</taxon>
    </lineage>
</organism>
<dbReference type="EMBL" id="BSCQ01000037">
    <property type="protein sequence ID" value="GLH43617.1"/>
    <property type="molecule type" value="Genomic_DNA"/>
</dbReference>
<dbReference type="CDD" id="cd00038">
    <property type="entry name" value="CAP_ED"/>
    <property type="match status" value="1"/>
</dbReference>
<dbReference type="InterPro" id="IPR000595">
    <property type="entry name" value="cNMP-bd_dom"/>
</dbReference>
<dbReference type="Gene3D" id="2.60.120.10">
    <property type="entry name" value="Jelly Rolls"/>
    <property type="match status" value="1"/>
</dbReference>
<feature type="domain" description="Cyclic nucleotide-binding" evidence="2">
    <location>
        <begin position="85"/>
        <end position="184"/>
    </location>
</feature>
<dbReference type="Proteomes" id="UP001145022">
    <property type="component" value="Unassembled WGS sequence"/>
</dbReference>
<dbReference type="PANTHER" id="PTHR11635:SF152">
    <property type="entry name" value="CAMP-DEPENDENT PROTEIN KINASE TYPE I REGULATORY SUBUNIT-RELATED"/>
    <property type="match status" value="1"/>
</dbReference>
<dbReference type="Pfam" id="PF00027">
    <property type="entry name" value="cNMP_binding"/>
    <property type="match status" value="1"/>
</dbReference>
<reference evidence="3" key="1">
    <citation type="journal article" date="2021" name="Sci. Rep.">
        <title>An efficient direct screening system for microorganisms that activate plant immune responses based on plant-microbe interactions using cultured plant cells.</title>
        <authorList>
            <person name="Kurokawa M."/>
            <person name="Nakano M."/>
            <person name="Kitahata N."/>
            <person name="Kuchitsu K."/>
            <person name="Furuya T."/>
        </authorList>
    </citation>
    <scope>NUCLEOTIDE SEQUENCE</scope>
    <source>
        <strain evidence="3">RS3R-1</strain>
    </source>
</reference>
<dbReference type="SMART" id="SM00100">
    <property type="entry name" value="cNMP"/>
    <property type="match status" value="1"/>
</dbReference>
<keyword evidence="4" id="KW-1185">Reference proteome</keyword>
<gene>
    <name evidence="3" type="ORF">RS3R1_27050</name>
</gene>
<sequence>MQGCRQLLDTPAPSVSLKSSASGGAEYEISGFVASMGEKRVVRNQLFDLAYRHLQASGVNLLSSNETSAAPQLSRPRALLESSPIFSTLREEEKDTFSQNMTLQTFRVGETILAGGEVSDHLFIIESGVVSVTLKRHGAPLESGRMGPGEVIGEAGILSDTALPADFSAKTFCALYRIEKSYLKPCLDARHDIHDAMQALLDFRLHKAQSLTEETPVVAPKRGFLQWLRNRV</sequence>
<protein>
    <recommendedName>
        <fullName evidence="2">Cyclic nucleotide-binding domain-containing protein</fullName>
    </recommendedName>
</protein>
<comment type="caution">
    <text evidence="3">The sequence shown here is derived from an EMBL/GenBank/DDBJ whole genome shotgun (WGS) entry which is preliminary data.</text>
</comment>
<name>A0ABQ5PJA9_9PSED</name>
<evidence type="ECO:0000259" key="2">
    <source>
        <dbReference type="PROSITE" id="PS50042"/>
    </source>
</evidence>
<proteinExistence type="predicted"/>
<evidence type="ECO:0000313" key="4">
    <source>
        <dbReference type="Proteomes" id="UP001145022"/>
    </source>
</evidence>
<reference evidence="3" key="3">
    <citation type="journal article" date="2023" name="J. Biotechnol.">
        <title>Draft Genome Sequences of Endophytic Pseudomonas Strains, Isolated from the Interior of Brassicaceae Plants.</title>
        <authorList>
            <person name="Kaneko H."/>
            <person name="Furuya T."/>
        </authorList>
    </citation>
    <scope>NUCLEOTIDE SEQUENCE</scope>
    <source>
        <strain evidence="3">RS3R-1</strain>
    </source>
</reference>
<dbReference type="InterPro" id="IPR014710">
    <property type="entry name" value="RmlC-like_jellyroll"/>
</dbReference>
<dbReference type="InterPro" id="IPR050503">
    <property type="entry name" value="cAMP-dep_PK_reg_su-like"/>
</dbReference>
<reference evidence="3" key="2">
    <citation type="submission" date="2022-11" db="EMBL/GenBank/DDBJ databases">
        <title>Draft genome sequencing of Pseudomonas atacamensis RS3R1.</title>
        <authorList>
            <person name="Furuya T."/>
            <person name="Kaneko H."/>
        </authorList>
    </citation>
    <scope>NUCLEOTIDE SEQUENCE</scope>
    <source>
        <strain evidence="3">RS3R-1</strain>
    </source>
</reference>
<dbReference type="PROSITE" id="PS50042">
    <property type="entry name" value="CNMP_BINDING_3"/>
    <property type="match status" value="1"/>
</dbReference>
<feature type="region of interest" description="Disordered" evidence="1">
    <location>
        <begin position="1"/>
        <end position="20"/>
    </location>
</feature>
<accession>A0ABQ5PJA9</accession>
<evidence type="ECO:0000256" key="1">
    <source>
        <dbReference type="SAM" id="MobiDB-lite"/>
    </source>
</evidence>
<dbReference type="SUPFAM" id="SSF51206">
    <property type="entry name" value="cAMP-binding domain-like"/>
    <property type="match status" value="1"/>
</dbReference>
<evidence type="ECO:0000313" key="3">
    <source>
        <dbReference type="EMBL" id="GLH43617.1"/>
    </source>
</evidence>
<dbReference type="PANTHER" id="PTHR11635">
    <property type="entry name" value="CAMP-DEPENDENT PROTEIN KINASE REGULATORY CHAIN"/>
    <property type="match status" value="1"/>
</dbReference>